<comment type="caution">
    <text evidence="1">The sequence shown here is derived from an EMBL/GenBank/DDBJ whole genome shotgun (WGS) entry which is preliminary data.</text>
</comment>
<dbReference type="InterPro" id="IPR041881">
    <property type="entry name" value="PqqD_sf"/>
</dbReference>
<protein>
    <recommendedName>
        <fullName evidence="2">Coenzyme PQQ synthesis protein D</fullName>
    </recommendedName>
</protein>
<evidence type="ECO:0008006" key="2">
    <source>
        <dbReference type="Google" id="ProtNLM"/>
    </source>
</evidence>
<dbReference type="Gene3D" id="1.10.10.1150">
    <property type="entry name" value="Coenzyme PQQ synthesis protein D (PqqD)"/>
    <property type="match status" value="1"/>
</dbReference>
<organism evidence="1">
    <name type="scientific">bioreactor metagenome</name>
    <dbReference type="NCBI Taxonomy" id="1076179"/>
    <lineage>
        <taxon>unclassified sequences</taxon>
        <taxon>metagenomes</taxon>
        <taxon>ecological metagenomes</taxon>
    </lineage>
</organism>
<evidence type="ECO:0000313" key="1">
    <source>
        <dbReference type="EMBL" id="MPN17901.1"/>
    </source>
</evidence>
<reference evidence="1" key="1">
    <citation type="submission" date="2019-08" db="EMBL/GenBank/DDBJ databases">
        <authorList>
            <person name="Kucharzyk K."/>
            <person name="Murdoch R.W."/>
            <person name="Higgins S."/>
            <person name="Loffler F."/>
        </authorList>
    </citation>
    <scope>NUCLEOTIDE SEQUENCE</scope>
</reference>
<accession>A0A645FTV8</accession>
<dbReference type="AlphaFoldDB" id="A0A645FTV8"/>
<name>A0A645FTV8_9ZZZZ</name>
<dbReference type="Pfam" id="PF05402">
    <property type="entry name" value="PqqD"/>
    <property type="match status" value="1"/>
</dbReference>
<dbReference type="EMBL" id="VSSQ01065137">
    <property type="protein sequence ID" value="MPN17901.1"/>
    <property type="molecule type" value="Genomic_DNA"/>
</dbReference>
<dbReference type="InterPro" id="IPR008792">
    <property type="entry name" value="PQQD"/>
</dbReference>
<proteinExistence type="predicted"/>
<sequence length="89" mass="9990">MKIKEGFILRKIAGEDIVVPIGNNIADFNGVIRLNESAGFLWKTLQEEISKEDLISSLIKEYEIDETLATKDVEGFLSILEEHKAIEGI</sequence>
<gene>
    <name evidence="1" type="ORF">SDC9_165256</name>
</gene>